<evidence type="ECO:0000313" key="4">
    <source>
        <dbReference type="EMBL" id="CAI2378561.1"/>
    </source>
</evidence>
<dbReference type="GO" id="GO:0006281">
    <property type="term" value="P:DNA repair"/>
    <property type="evidence" value="ECO:0007669"/>
    <property type="project" value="TreeGrafter"/>
</dbReference>
<protein>
    <submittedName>
        <fullName evidence="4">Uncharacterized protein</fullName>
    </submittedName>
</protein>
<dbReference type="EMBL" id="CAMPGE010020300">
    <property type="protein sequence ID" value="CAI2378561.1"/>
    <property type="molecule type" value="Genomic_DNA"/>
</dbReference>
<dbReference type="Gene3D" id="3.40.50.300">
    <property type="entry name" value="P-loop containing nucleotide triphosphate hydrolases"/>
    <property type="match status" value="1"/>
</dbReference>
<comment type="caution">
    <text evidence="4">The sequence shown here is derived from an EMBL/GenBank/DDBJ whole genome shotgun (WGS) entry which is preliminary data.</text>
</comment>
<dbReference type="Gene3D" id="3.40.50.10810">
    <property type="entry name" value="Tandem AAA-ATPase domain"/>
    <property type="match status" value="1"/>
</dbReference>
<keyword evidence="5" id="KW-1185">Reference proteome</keyword>
<proteinExistence type="predicted"/>
<dbReference type="CDD" id="cd18010">
    <property type="entry name" value="DEXHc_HARP_SMARCAL1"/>
    <property type="match status" value="1"/>
</dbReference>
<dbReference type="InterPro" id="IPR038718">
    <property type="entry name" value="SNF2-like_sf"/>
</dbReference>
<dbReference type="PROSITE" id="PS51194">
    <property type="entry name" value="HELICASE_CTER"/>
    <property type="match status" value="1"/>
</dbReference>
<dbReference type="InterPro" id="IPR027417">
    <property type="entry name" value="P-loop_NTPase"/>
</dbReference>
<keyword evidence="1" id="KW-0378">Hydrolase</keyword>
<dbReference type="CDD" id="cd18793">
    <property type="entry name" value="SF2_C_SNF"/>
    <property type="match status" value="1"/>
</dbReference>
<organism evidence="4 5">
    <name type="scientific">Euplotes crassus</name>
    <dbReference type="NCBI Taxonomy" id="5936"/>
    <lineage>
        <taxon>Eukaryota</taxon>
        <taxon>Sar</taxon>
        <taxon>Alveolata</taxon>
        <taxon>Ciliophora</taxon>
        <taxon>Intramacronucleata</taxon>
        <taxon>Spirotrichea</taxon>
        <taxon>Hypotrichia</taxon>
        <taxon>Euplotida</taxon>
        <taxon>Euplotidae</taxon>
        <taxon>Moneuplotes</taxon>
    </lineage>
</organism>
<dbReference type="AlphaFoldDB" id="A0AAD2D384"/>
<dbReference type="Pfam" id="PF00176">
    <property type="entry name" value="SNF2-rel_dom"/>
    <property type="match status" value="1"/>
</dbReference>
<dbReference type="GO" id="GO:0016787">
    <property type="term" value="F:hydrolase activity"/>
    <property type="evidence" value="ECO:0007669"/>
    <property type="project" value="UniProtKB-KW"/>
</dbReference>
<evidence type="ECO:0000313" key="5">
    <source>
        <dbReference type="Proteomes" id="UP001295684"/>
    </source>
</evidence>
<reference evidence="4" key="1">
    <citation type="submission" date="2023-07" db="EMBL/GenBank/DDBJ databases">
        <authorList>
            <consortium name="AG Swart"/>
            <person name="Singh M."/>
            <person name="Singh A."/>
            <person name="Seah K."/>
            <person name="Emmerich C."/>
        </authorList>
    </citation>
    <scope>NUCLEOTIDE SEQUENCE</scope>
    <source>
        <strain evidence="4">DP1</strain>
    </source>
</reference>
<dbReference type="GO" id="GO:0031297">
    <property type="term" value="P:replication fork processing"/>
    <property type="evidence" value="ECO:0007669"/>
    <property type="project" value="TreeGrafter"/>
</dbReference>
<evidence type="ECO:0000259" key="3">
    <source>
        <dbReference type="PROSITE" id="PS51194"/>
    </source>
</evidence>
<name>A0AAD2D384_EUPCR</name>
<feature type="domain" description="Helicase ATP-binding" evidence="2">
    <location>
        <begin position="306"/>
        <end position="463"/>
    </location>
</feature>
<feature type="domain" description="Helicase C-terminal" evidence="3">
    <location>
        <begin position="607"/>
        <end position="764"/>
    </location>
</feature>
<dbReference type="InterPro" id="IPR014001">
    <property type="entry name" value="Helicase_ATP-bd"/>
</dbReference>
<dbReference type="Pfam" id="PF00271">
    <property type="entry name" value="Helicase_C"/>
    <property type="match status" value="1"/>
</dbReference>
<accession>A0AAD2D384</accession>
<evidence type="ECO:0000259" key="2">
    <source>
        <dbReference type="PROSITE" id="PS51192"/>
    </source>
</evidence>
<dbReference type="InterPro" id="IPR049730">
    <property type="entry name" value="SNF2/RAD54-like_C"/>
</dbReference>
<dbReference type="PANTHER" id="PTHR45766">
    <property type="entry name" value="DNA ANNEALING HELICASE AND ENDONUCLEASE ZRANB3 FAMILY MEMBER"/>
    <property type="match status" value="1"/>
</dbReference>
<evidence type="ECO:0000256" key="1">
    <source>
        <dbReference type="ARBA" id="ARBA00022801"/>
    </source>
</evidence>
<gene>
    <name evidence="4" type="ORF">ECRASSUSDP1_LOCUS19958</name>
</gene>
<dbReference type="PANTHER" id="PTHR45766:SF6">
    <property type="entry name" value="SWI_SNF-RELATED MATRIX-ASSOCIATED ACTIN-DEPENDENT REGULATOR OF CHROMATIN SUBFAMILY A-LIKE PROTEIN 1"/>
    <property type="match status" value="1"/>
</dbReference>
<dbReference type="GO" id="GO:0043596">
    <property type="term" value="C:nuclear replication fork"/>
    <property type="evidence" value="ECO:0007669"/>
    <property type="project" value="TreeGrafter"/>
</dbReference>
<dbReference type="InterPro" id="IPR000330">
    <property type="entry name" value="SNF2_N"/>
</dbReference>
<dbReference type="InterPro" id="IPR001650">
    <property type="entry name" value="Helicase_C-like"/>
</dbReference>
<dbReference type="PROSITE" id="PS51192">
    <property type="entry name" value="HELICASE_ATP_BIND_1"/>
    <property type="match status" value="1"/>
</dbReference>
<dbReference type="SMART" id="SM00487">
    <property type="entry name" value="DEXDc"/>
    <property type="match status" value="1"/>
</dbReference>
<dbReference type="SMART" id="SM00490">
    <property type="entry name" value="HELICc"/>
    <property type="match status" value="1"/>
</dbReference>
<dbReference type="GO" id="GO:0005524">
    <property type="term" value="F:ATP binding"/>
    <property type="evidence" value="ECO:0007669"/>
    <property type="project" value="InterPro"/>
</dbReference>
<dbReference type="SUPFAM" id="SSF52540">
    <property type="entry name" value="P-loop containing nucleoside triphosphate hydrolases"/>
    <property type="match status" value="2"/>
</dbReference>
<sequence length="1066" mass="124390">MENSKISEEFSQWCATEQGSLIHQMLEVNLNLKPRKIKTHSDVVLKTGTESIQKFKESRSINLVNPKAEPEKMKKKLSEFLQEDEILDNTVPCNELDMGSFIFQNREFSHEPIQKLKQEYALKNDGLPTPVAPEESAQGEKYTFTKYYNDLVNKRKIKREIPDFYIGVDFSKLREGKRRIINVEMISDTEFGVTHTFMITQELVAIFRKYEGRFERDYKMTVMEFRHYPEFLVEIQAFAKPKNLIVYPVPEFVFDLMSNPVPFSNELVDNFVGYDYRKDLGMFPLTDDLPHSLQESLYNFQLEGIKFGIEHHGRCLIGDEMGVGKTIQALGIACLYKEDWPLLIVVPSSLRFNWRDEILKWLDHILPHEIQIISRGNQEFDPGAKIFITSYDLATLDSAFISCCEFKIIICDEAHYLKSRNSDRSKNLIPMLMKAKRTLVLSGTPMLQRPIEIYNILRVVRPDIFHDFEQFGYRYCAPRETYSGISWNGSSNIRELHYILSKKIMIRRLKVDVLTELPTKTRQKVYVSTEIGSMKKINMFVKKIQTWSSRIPKLKERDDPFAYITEEFERLTKKGDLLNDSTLHALSDMRSYLSEAYAITGQAKMKGVIEFMNGLIENKQKFLIFGHHYEVLDALEDYCIRNRLNYIRIDGRVDQQNRYKAVKKYQTDQECLIAILSLTASSQGITLTAANTVVFAELMWTPGIMVQAEDRAHRIGQVNTVNVYYLVARNTVDDMIYPRLKLKSTVISSALDGKENPFILRRDGEKPRVYDKDKKVKDHYIKRFNKLSKSIDPTGKEQSNISDFFFSNAYSKNDKKPKKIAKDENIKAEGTKADPCKTEAHRSSTKSEKFKDDSEIFIKTNYSSKEELLPDEKEEYENLSVGSCDSDQEISEIPEPTLFSESIAEDHLEQSNIVDVENESWSVYSNPMWDEYRKLRFQRNRLIWDTQTFDKFTPVWKQMRGKIGRPKDRKNITIDEQICHDMLEAEEAEKEMRLQEQRDYERRETVLREKNKGVKHKQKEAHKFMDIYAAEIEGGNVSAYLGDYLQTRSMGVKSEAHSYFKRKKIN</sequence>
<dbReference type="Proteomes" id="UP001295684">
    <property type="component" value="Unassembled WGS sequence"/>
</dbReference>